<keyword evidence="1" id="KW-0732">Signal</keyword>
<accession>A0A372DSK9</accession>
<dbReference type="Proteomes" id="UP000262917">
    <property type="component" value="Unassembled WGS sequence"/>
</dbReference>
<evidence type="ECO:0000313" key="4">
    <source>
        <dbReference type="Proteomes" id="UP000262917"/>
    </source>
</evidence>
<sequence>MPAIRSVLAALSLGILAACTGTATAPVPTTPASSADAAGSQGDAVVRVGDVTIRASAVQTAQLDAAVARRYGIARDPGTALLLVSVRQGPDASASALPAAVTATVAGLTGGREPLAMRELRIDGLIDYIGTASTTLPDTLRFEVTVVPQGGTAASLQFSRDLYPL</sequence>
<evidence type="ECO:0000259" key="2">
    <source>
        <dbReference type="Pfam" id="PF14467"/>
    </source>
</evidence>
<dbReference type="RefSeq" id="WP_117201274.1">
    <property type="nucleotide sequence ID" value="NZ_JBHTBK010000005.1"/>
</dbReference>
<dbReference type="Gene3D" id="2.60.40.3340">
    <property type="entry name" value="Domain of unknown function DUF4426"/>
    <property type="match status" value="1"/>
</dbReference>
<dbReference type="OrthoDB" id="5976095at2"/>
<dbReference type="Pfam" id="PF14467">
    <property type="entry name" value="DUF4426"/>
    <property type="match status" value="1"/>
</dbReference>
<feature type="chain" id="PRO_5017027084" evidence="1">
    <location>
        <begin position="26"/>
        <end position="165"/>
    </location>
</feature>
<evidence type="ECO:0000313" key="3">
    <source>
        <dbReference type="EMBL" id="RFP62454.1"/>
    </source>
</evidence>
<feature type="signal peptide" evidence="1">
    <location>
        <begin position="1"/>
        <end position="25"/>
    </location>
</feature>
<gene>
    <name evidence="3" type="ORF">D0Y53_01130</name>
</gene>
<keyword evidence="4" id="KW-1185">Reference proteome</keyword>
<organism evidence="3 4">
    <name type="scientific">Cognatiluteimonas weifangensis</name>
    <dbReference type="NCBI Taxonomy" id="2303539"/>
    <lineage>
        <taxon>Bacteria</taxon>
        <taxon>Pseudomonadati</taxon>
        <taxon>Pseudomonadota</taxon>
        <taxon>Gammaproteobacteria</taxon>
        <taxon>Lysobacterales</taxon>
        <taxon>Lysobacteraceae</taxon>
        <taxon>Cognatiluteimonas</taxon>
    </lineage>
</organism>
<evidence type="ECO:0000256" key="1">
    <source>
        <dbReference type="SAM" id="SignalP"/>
    </source>
</evidence>
<proteinExistence type="predicted"/>
<protein>
    <submittedName>
        <fullName evidence="3">DUF4426 domain-containing protein</fullName>
    </submittedName>
</protein>
<dbReference type="AlphaFoldDB" id="A0A372DSK9"/>
<dbReference type="PROSITE" id="PS51257">
    <property type="entry name" value="PROKAR_LIPOPROTEIN"/>
    <property type="match status" value="1"/>
</dbReference>
<name>A0A372DSK9_9GAMM</name>
<dbReference type="EMBL" id="QVPD01000001">
    <property type="protein sequence ID" value="RFP62454.1"/>
    <property type="molecule type" value="Genomic_DNA"/>
</dbReference>
<comment type="caution">
    <text evidence="3">The sequence shown here is derived from an EMBL/GenBank/DDBJ whole genome shotgun (WGS) entry which is preliminary data.</text>
</comment>
<feature type="domain" description="DUF4426" evidence="2">
    <location>
        <begin position="47"/>
        <end position="164"/>
    </location>
</feature>
<dbReference type="InterPro" id="IPR025218">
    <property type="entry name" value="DUF4426"/>
</dbReference>
<reference evidence="3 4" key="1">
    <citation type="submission" date="2018-08" db="EMBL/GenBank/DDBJ databases">
        <title>Lysobacter weifangensis sp. nov., a new member of the family 'Xanthomonadaceae', isolated from soil in a farmland.</title>
        <authorList>
            <person name="Zhao H."/>
        </authorList>
    </citation>
    <scope>NUCLEOTIDE SEQUENCE [LARGE SCALE GENOMIC DNA]</scope>
    <source>
        <strain evidence="3 4">WF-2</strain>
    </source>
</reference>